<reference evidence="2 3" key="1">
    <citation type="submission" date="2015-07" db="EMBL/GenBank/DDBJ databases">
        <title>The genome of the fungus Escovopsis weberi, a specialized disease agent of ant agriculture.</title>
        <authorList>
            <person name="de Man T.J."/>
            <person name="Stajich J.E."/>
            <person name="Kubicek C.P."/>
            <person name="Chenthamara K."/>
            <person name="Atanasova L."/>
            <person name="Druzhinina I.S."/>
            <person name="Birnbaum S."/>
            <person name="Barribeau S.M."/>
            <person name="Teiling C."/>
            <person name="Suen G."/>
            <person name="Currie C."/>
            <person name="Gerardo N.M."/>
        </authorList>
    </citation>
    <scope>NUCLEOTIDE SEQUENCE [LARGE SCALE GENOMIC DNA]</scope>
</reference>
<dbReference type="PANTHER" id="PTHR33112:SF16">
    <property type="entry name" value="HETEROKARYON INCOMPATIBILITY DOMAIN-CONTAINING PROTEIN"/>
    <property type="match status" value="1"/>
</dbReference>
<evidence type="ECO:0000313" key="2">
    <source>
        <dbReference type="EMBL" id="KOS20298.1"/>
    </source>
</evidence>
<dbReference type="InterPro" id="IPR010730">
    <property type="entry name" value="HET"/>
</dbReference>
<gene>
    <name evidence="2" type="ORF">ESCO_006174</name>
</gene>
<accession>A0A0M8MWW5</accession>
<protein>
    <recommendedName>
        <fullName evidence="1">Heterokaryon incompatibility domain-containing protein</fullName>
    </recommendedName>
</protein>
<organism evidence="2 3">
    <name type="scientific">Escovopsis weberi</name>
    <dbReference type="NCBI Taxonomy" id="150374"/>
    <lineage>
        <taxon>Eukaryota</taxon>
        <taxon>Fungi</taxon>
        <taxon>Dikarya</taxon>
        <taxon>Ascomycota</taxon>
        <taxon>Pezizomycotina</taxon>
        <taxon>Sordariomycetes</taxon>
        <taxon>Hypocreomycetidae</taxon>
        <taxon>Hypocreales</taxon>
        <taxon>Hypocreaceae</taxon>
        <taxon>Escovopsis</taxon>
    </lineage>
</organism>
<dbReference type="AlphaFoldDB" id="A0A0M8MWW5"/>
<evidence type="ECO:0000313" key="3">
    <source>
        <dbReference type="Proteomes" id="UP000053831"/>
    </source>
</evidence>
<dbReference type="OrthoDB" id="5362512at2759"/>
<name>A0A0M8MWW5_ESCWE</name>
<sequence>MRCSLCSGLSVEGLVDLARREFSSHYFPSTAFYKHHSSFKALAKSADAGCDLCRLIADCFKGIRWDIESSLSFTPESWEGPACDPKRSAFATARALDASDVRIAINTSHLYAGEPLKNALMLNSLLVQAVKLKEFRIGRFQVDPDLRSTKNFDIARSWLAECRTHKGCFTKGPRKLPARVVDTGPLGSPMRSRVFVTRGAEDHYIALSHCWGGRIPTLLTSKTYDDYQRALPYGDLPANFQDAFLIARELGIRYIWIDSLCIIQDSKSDWEVESKKMADIYRNATLTVSALVSPKSTAGILKRCDGHLGSVPKSVSLKVYRDQARTEEVKVEWKAFEEENLALLDDQGALNKRGWCLQEYILSPSNLLFGNRQIYWKCCAGSKSADAMPDGNEFPFSKYSTASSVIYSSIPTTPKKPAVAVDKSALLEDYYSMAEGFSRRSLTFASDKLPAFSGIARSLHPALGMDYVAGVWTADLCYGLLWRADTASAKHVDKYRAPTWSWMASDEPIIFDGYRLGPSDAKIKLVEHAVNLEDKSNPYGLIVSSHMVLRGPTRPLLLTRQPVKPSSDFGLVRGTVQYDEPPAGSDSSWYLHDTLLDTSEVVLISTMGNVSQEGFRIDPKMIDDSLMLVLLVQAGMDKKRSETVAHGLVLRQAKHKIEGAFERIGFVRFWAPDLELFKRWDDSTLVLV</sequence>
<proteinExistence type="predicted"/>
<comment type="caution">
    <text evidence="2">The sequence shown here is derived from an EMBL/GenBank/DDBJ whole genome shotgun (WGS) entry which is preliminary data.</text>
</comment>
<dbReference type="Proteomes" id="UP000053831">
    <property type="component" value="Unassembled WGS sequence"/>
</dbReference>
<feature type="domain" description="Heterokaryon incompatibility" evidence="1">
    <location>
        <begin position="204"/>
        <end position="359"/>
    </location>
</feature>
<dbReference type="PANTHER" id="PTHR33112">
    <property type="entry name" value="DOMAIN PROTEIN, PUTATIVE-RELATED"/>
    <property type="match status" value="1"/>
</dbReference>
<keyword evidence="3" id="KW-1185">Reference proteome</keyword>
<evidence type="ECO:0000259" key="1">
    <source>
        <dbReference type="Pfam" id="PF06985"/>
    </source>
</evidence>
<dbReference type="Pfam" id="PF06985">
    <property type="entry name" value="HET"/>
    <property type="match status" value="1"/>
</dbReference>
<dbReference type="STRING" id="150374.A0A0M8MWW5"/>
<dbReference type="EMBL" id="LGSR01000018">
    <property type="protein sequence ID" value="KOS20298.1"/>
    <property type="molecule type" value="Genomic_DNA"/>
</dbReference>